<reference evidence="2" key="1">
    <citation type="journal article" date="2022" name="bioRxiv">
        <title>Sequencing and chromosome-scale assembly of the giantPleurodeles waltlgenome.</title>
        <authorList>
            <person name="Brown T."/>
            <person name="Elewa A."/>
            <person name="Iarovenko S."/>
            <person name="Subramanian E."/>
            <person name="Araus A.J."/>
            <person name="Petzold A."/>
            <person name="Susuki M."/>
            <person name="Suzuki K.-i.T."/>
            <person name="Hayashi T."/>
            <person name="Toyoda A."/>
            <person name="Oliveira C."/>
            <person name="Osipova E."/>
            <person name="Leigh N.D."/>
            <person name="Simon A."/>
            <person name="Yun M.H."/>
        </authorList>
    </citation>
    <scope>NUCLEOTIDE SEQUENCE</scope>
    <source>
        <strain evidence="2">20211129_DDA</strain>
        <tissue evidence="2">Liver</tissue>
    </source>
</reference>
<protein>
    <submittedName>
        <fullName evidence="2">Uncharacterized protein</fullName>
    </submittedName>
</protein>
<gene>
    <name evidence="2" type="ORF">NDU88_006444</name>
</gene>
<proteinExistence type="predicted"/>
<dbReference type="AlphaFoldDB" id="A0AAV7MZI2"/>
<feature type="compositionally biased region" description="Polar residues" evidence="1">
    <location>
        <begin position="134"/>
        <end position="143"/>
    </location>
</feature>
<evidence type="ECO:0000313" key="2">
    <source>
        <dbReference type="EMBL" id="KAJ1109077.1"/>
    </source>
</evidence>
<evidence type="ECO:0000256" key="1">
    <source>
        <dbReference type="SAM" id="MobiDB-lite"/>
    </source>
</evidence>
<sequence length="149" mass="16050">MVGDRMWCSIHTVCVCLCGLGHCVVAYRLRPITPADPDWDHHIGDKVKLSMHPAESDNGVVHLPSVSRRRSSIRMACPTAVRAVAPVDTSEAAQHALRSPPASVLPLSLSAHANALADTPFKAKVPPPPRPASLQPQRITTGRNMPHPL</sequence>
<dbReference type="EMBL" id="JANPWB010000013">
    <property type="protein sequence ID" value="KAJ1109077.1"/>
    <property type="molecule type" value="Genomic_DNA"/>
</dbReference>
<name>A0AAV7MZI2_PLEWA</name>
<feature type="region of interest" description="Disordered" evidence="1">
    <location>
        <begin position="120"/>
        <end position="149"/>
    </location>
</feature>
<organism evidence="2 3">
    <name type="scientific">Pleurodeles waltl</name>
    <name type="common">Iberian ribbed newt</name>
    <dbReference type="NCBI Taxonomy" id="8319"/>
    <lineage>
        <taxon>Eukaryota</taxon>
        <taxon>Metazoa</taxon>
        <taxon>Chordata</taxon>
        <taxon>Craniata</taxon>
        <taxon>Vertebrata</taxon>
        <taxon>Euteleostomi</taxon>
        <taxon>Amphibia</taxon>
        <taxon>Batrachia</taxon>
        <taxon>Caudata</taxon>
        <taxon>Salamandroidea</taxon>
        <taxon>Salamandridae</taxon>
        <taxon>Pleurodelinae</taxon>
        <taxon>Pleurodeles</taxon>
    </lineage>
</organism>
<comment type="caution">
    <text evidence="2">The sequence shown here is derived from an EMBL/GenBank/DDBJ whole genome shotgun (WGS) entry which is preliminary data.</text>
</comment>
<evidence type="ECO:0000313" key="3">
    <source>
        <dbReference type="Proteomes" id="UP001066276"/>
    </source>
</evidence>
<keyword evidence="3" id="KW-1185">Reference proteome</keyword>
<dbReference type="Proteomes" id="UP001066276">
    <property type="component" value="Chromosome 9"/>
</dbReference>
<accession>A0AAV7MZI2</accession>